<evidence type="ECO:0000256" key="1">
    <source>
        <dbReference type="ARBA" id="ARBA00022723"/>
    </source>
</evidence>
<dbReference type="CDD" id="cd10917">
    <property type="entry name" value="CE4_NodB_like_6s_7s"/>
    <property type="match status" value="1"/>
</dbReference>
<dbReference type="Pfam" id="PF01522">
    <property type="entry name" value="Polysacc_deac_1"/>
    <property type="match status" value="1"/>
</dbReference>
<organism evidence="5 6">
    <name type="scientific">Deinococcus petrolearius</name>
    <dbReference type="NCBI Taxonomy" id="1751295"/>
    <lineage>
        <taxon>Bacteria</taxon>
        <taxon>Thermotogati</taxon>
        <taxon>Deinococcota</taxon>
        <taxon>Deinococci</taxon>
        <taxon>Deinococcales</taxon>
        <taxon>Deinococcaceae</taxon>
        <taxon>Deinococcus</taxon>
    </lineage>
</organism>
<evidence type="ECO:0000256" key="2">
    <source>
        <dbReference type="ARBA" id="ARBA00022801"/>
    </source>
</evidence>
<evidence type="ECO:0000256" key="3">
    <source>
        <dbReference type="SAM" id="SignalP"/>
    </source>
</evidence>
<comment type="caution">
    <text evidence="5">The sequence shown here is derived from an EMBL/GenBank/DDBJ whole genome shotgun (WGS) entry which is preliminary data.</text>
</comment>
<reference evidence="6" key="1">
    <citation type="journal article" date="2019" name="Int. J. Syst. Evol. Microbiol.">
        <title>The Global Catalogue of Microorganisms (GCM) 10K type strain sequencing project: providing services to taxonomists for standard genome sequencing and annotation.</title>
        <authorList>
            <consortium name="The Broad Institute Genomics Platform"/>
            <consortium name="The Broad Institute Genome Sequencing Center for Infectious Disease"/>
            <person name="Wu L."/>
            <person name="Ma J."/>
        </authorList>
    </citation>
    <scope>NUCLEOTIDE SEQUENCE [LARGE SCALE GENOMIC DNA]</scope>
    <source>
        <strain evidence="6">CGMCC 1.15053</strain>
    </source>
</reference>
<protein>
    <submittedName>
        <fullName evidence="5">Polysaccharide deacetylase family protein</fullName>
        <ecNumber evidence="5">3.-.-.-</ecNumber>
    </submittedName>
</protein>
<evidence type="ECO:0000259" key="4">
    <source>
        <dbReference type="PROSITE" id="PS51677"/>
    </source>
</evidence>
<dbReference type="EMBL" id="JBHSOH010000030">
    <property type="protein sequence ID" value="MFC5849683.1"/>
    <property type="molecule type" value="Genomic_DNA"/>
</dbReference>
<dbReference type="PANTHER" id="PTHR10587:SF133">
    <property type="entry name" value="CHITIN DEACETYLASE 1-RELATED"/>
    <property type="match status" value="1"/>
</dbReference>
<dbReference type="Proteomes" id="UP001595979">
    <property type="component" value="Unassembled WGS sequence"/>
</dbReference>
<dbReference type="InterPro" id="IPR002509">
    <property type="entry name" value="NODB_dom"/>
</dbReference>
<keyword evidence="1" id="KW-0479">Metal-binding</keyword>
<dbReference type="InterPro" id="IPR050248">
    <property type="entry name" value="Polysacc_deacetylase_ArnD"/>
</dbReference>
<keyword evidence="2 5" id="KW-0378">Hydrolase</keyword>
<evidence type="ECO:0000313" key="5">
    <source>
        <dbReference type="EMBL" id="MFC5849683.1"/>
    </source>
</evidence>
<proteinExistence type="predicted"/>
<dbReference type="SUPFAM" id="SSF88713">
    <property type="entry name" value="Glycoside hydrolase/deacetylase"/>
    <property type="match status" value="1"/>
</dbReference>
<dbReference type="PANTHER" id="PTHR10587">
    <property type="entry name" value="GLYCOSYL TRANSFERASE-RELATED"/>
    <property type="match status" value="1"/>
</dbReference>
<dbReference type="EC" id="3.-.-.-" evidence="5"/>
<dbReference type="GO" id="GO:0016787">
    <property type="term" value="F:hydrolase activity"/>
    <property type="evidence" value="ECO:0007669"/>
    <property type="project" value="UniProtKB-KW"/>
</dbReference>
<dbReference type="PROSITE" id="PS51677">
    <property type="entry name" value="NODB"/>
    <property type="match status" value="1"/>
</dbReference>
<evidence type="ECO:0000313" key="6">
    <source>
        <dbReference type="Proteomes" id="UP001595979"/>
    </source>
</evidence>
<feature type="domain" description="NodB homology" evidence="4">
    <location>
        <begin position="224"/>
        <end position="401"/>
    </location>
</feature>
<name>A0ABW1DLV8_9DEIO</name>
<sequence>MKTTVLLGALTLPGAAAQGGAPFLAPLPQVRTPAASAAVPGEVQPVAPGARPAEALPRLGLTPAVPELERLEYRGNGFIEVAHGVVLLPAGNQSLARRRALALEVVSRALAARPALSEVDVSVYDRATYGGFGGPLPLFTASVPRARLAEFRTYALGQSAYDRVYEGGAPATTPPTLAAQVREDALTFFGSASERLRQSLTQSVSQSRGGARDGLLFRGPTNRRVAALTFDDAPHPLYEPLLLDLVRRAGVRATLFVIGRNAVAYPYFVRDMALQGHEVGNHTYHHVRLPGLSPAQVQAELAQANAAISAVTGRPVRYFRPPGGDYSPLTLQVARQEGLTTTFWTDDPGDFANPGDAVVESRLVSHLRPGGIVLLHDNAPEAIDVLREFLRVARERGVALTTVGDLVVPR</sequence>
<dbReference type="InterPro" id="IPR011330">
    <property type="entry name" value="Glyco_hydro/deAcase_b/a-brl"/>
</dbReference>
<feature type="chain" id="PRO_5045967751" evidence="3">
    <location>
        <begin position="18"/>
        <end position="410"/>
    </location>
</feature>
<gene>
    <name evidence="5" type="ORF">ACFPQ6_15365</name>
</gene>
<keyword evidence="3" id="KW-0732">Signal</keyword>
<dbReference type="RefSeq" id="WP_380051034.1">
    <property type="nucleotide sequence ID" value="NZ_JBHSOH010000030.1"/>
</dbReference>
<accession>A0ABW1DLV8</accession>
<keyword evidence="6" id="KW-1185">Reference proteome</keyword>
<feature type="signal peptide" evidence="3">
    <location>
        <begin position="1"/>
        <end position="17"/>
    </location>
</feature>
<dbReference type="Gene3D" id="3.20.20.370">
    <property type="entry name" value="Glycoside hydrolase/deacetylase"/>
    <property type="match status" value="1"/>
</dbReference>